<evidence type="ECO:0000256" key="3">
    <source>
        <dbReference type="ARBA" id="ARBA00023163"/>
    </source>
</evidence>
<gene>
    <name evidence="5" type="ORF">IQ241_11655</name>
</gene>
<evidence type="ECO:0000313" key="5">
    <source>
        <dbReference type="EMBL" id="MBE9077940.1"/>
    </source>
</evidence>
<dbReference type="Proteomes" id="UP000636505">
    <property type="component" value="Unassembled WGS sequence"/>
</dbReference>
<dbReference type="GO" id="GO:0005829">
    <property type="term" value="C:cytosol"/>
    <property type="evidence" value="ECO:0007669"/>
    <property type="project" value="TreeGrafter"/>
</dbReference>
<dbReference type="CDD" id="cd00090">
    <property type="entry name" value="HTH_ARSR"/>
    <property type="match status" value="1"/>
</dbReference>
<keyword evidence="3" id="KW-0804">Transcription</keyword>
<dbReference type="InterPro" id="IPR011008">
    <property type="entry name" value="Dimeric_a/b-barrel"/>
</dbReference>
<comment type="caution">
    <text evidence="5">The sequence shown here is derived from an EMBL/GenBank/DDBJ whole genome shotgun (WGS) entry which is preliminary data.</text>
</comment>
<dbReference type="AlphaFoldDB" id="A0A8J7AMY7"/>
<dbReference type="InterPro" id="IPR036388">
    <property type="entry name" value="WH-like_DNA-bd_sf"/>
</dbReference>
<dbReference type="GO" id="GO:0043565">
    <property type="term" value="F:sequence-specific DNA binding"/>
    <property type="evidence" value="ECO:0007669"/>
    <property type="project" value="InterPro"/>
</dbReference>
<evidence type="ECO:0000256" key="2">
    <source>
        <dbReference type="ARBA" id="ARBA00023125"/>
    </source>
</evidence>
<reference evidence="5" key="1">
    <citation type="submission" date="2020-10" db="EMBL/GenBank/DDBJ databases">
        <authorList>
            <person name="Castelo-Branco R."/>
            <person name="Eusebio N."/>
            <person name="Adriana R."/>
            <person name="Vieira A."/>
            <person name="Brugerolle De Fraissinette N."/>
            <person name="Rezende De Castro R."/>
            <person name="Schneider M.P."/>
            <person name="Vasconcelos V."/>
            <person name="Leao P.N."/>
        </authorList>
    </citation>
    <scope>NUCLEOTIDE SEQUENCE</scope>
    <source>
        <strain evidence="5">LEGE 07310</strain>
    </source>
</reference>
<dbReference type="PANTHER" id="PTHR30154:SF34">
    <property type="entry name" value="TRANSCRIPTIONAL REGULATOR AZLB"/>
    <property type="match status" value="1"/>
</dbReference>
<evidence type="ECO:0000259" key="4">
    <source>
        <dbReference type="PROSITE" id="PS50956"/>
    </source>
</evidence>
<keyword evidence="1" id="KW-0805">Transcription regulation</keyword>
<sequence>MVLDSLDLKIIQALSQQGRATWSELAERFEVSSPAIADRVRRLEKRGILQGYTIRLDAPQLGYDLTAFISVSLEKTEHRPAFLAYVESTAEIQECHHVTGSGDYLLKVRCRNTAQLEQIISHGLKGQASVGQTHTAIVLSTAKETLNLPLTPD</sequence>
<evidence type="ECO:0000256" key="1">
    <source>
        <dbReference type="ARBA" id="ARBA00023015"/>
    </source>
</evidence>
<name>A0A8J7AMY7_9CYAN</name>
<dbReference type="PROSITE" id="PS50956">
    <property type="entry name" value="HTH_ASNC_2"/>
    <property type="match status" value="1"/>
</dbReference>
<dbReference type="InterPro" id="IPR019888">
    <property type="entry name" value="Tscrpt_reg_AsnC-like"/>
</dbReference>
<dbReference type="Pfam" id="PF13404">
    <property type="entry name" value="HTH_AsnC-type"/>
    <property type="match status" value="1"/>
</dbReference>
<evidence type="ECO:0000313" key="6">
    <source>
        <dbReference type="Proteomes" id="UP000636505"/>
    </source>
</evidence>
<dbReference type="SUPFAM" id="SSF54909">
    <property type="entry name" value="Dimeric alpha+beta barrel"/>
    <property type="match status" value="1"/>
</dbReference>
<dbReference type="RefSeq" id="WP_193907259.1">
    <property type="nucleotide sequence ID" value="NZ_JADEXG010000024.1"/>
</dbReference>
<feature type="domain" description="HTH asnC-type" evidence="4">
    <location>
        <begin position="3"/>
        <end position="64"/>
    </location>
</feature>
<dbReference type="PANTHER" id="PTHR30154">
    <property type="entry name" value="LEUCINE-RESPONSIVE REGULATORY PROTEIN"/>
    <property type="match status" value="1"/>
</dbReference>
<dbReference type="SMART" id="SM00344">
    <property type="entry name" value="HTH_ASNC"/>
    <property type="match status" value="1"/>
</dbReference>
<dbReference type="InterPro" id="IPR011991">
    <property type="entry name" value="ArsR-like_HTH"/>
</dbReference>
<dbReference type="GO" id="GO:0043200">
    <property type="term" value="P:response to amino acid"/>
    <property type="evidence" value="ECO:0007669"/>
    <property type="project" value="TreeGrafter"/>
</dbReference>
<dbReference type="EMBL" id="JADEXG010000024">
    <property type="protein sequence ID" value="MBE9077940.1"/>
    <property type="molecule type" value="Genomic_DNA"/>
</dbReference>
<proteinExistence type="predicted"/>
<dbReference type="Gene3D" id="3.30.70.920">
    <property type="match status" value="1"/>
</dbReference>
<dbReference type="Gene3D" id="1.10.10.10">
    <property type="entry name" value="Winged helix-like DNA-binding domain superfamily/Winged helix DNA-binding domain"/>
    <property type="match status" value="1"/>
</dbReference>
<accession>A0A8J7AMY7</accession>
<keyword evidence="6" id="KW-1185">Reference proteome</keyword>
<organism evidence="5 6">
    <name type="scientific">Vasconcelosia minhoensis LEGE 07310</name>
    <dbReference type="NCBI Taxonomy" id="915328"/>
    <lineage>
        <taxon>Bacteria</taxon>
        <taxon>Bacillati</taxon>
        <taxon>Cyanobacteriota</taxon>
        <taxon>Cyanophyceae</taxon>
        <taxon>Nodosilineales</taxon>
        <taxon>Cymatolegaceae</taxon>
        <taxon>Vasconcelosia</taxon>
        <taxon>Vasconcelosia minhoensis</taxon>
    </lineage>
</organism>
<keyword evidence="2" id="KW-0238">DNA-binding</keyword>
<dbReference type="Pfam" id="PF01037">
    <property type="entry name" value="AsnC_trans_reg"/>
    <property type="match status" value="1"/>
</dbReference>
<dbReference type="InterPro" id="IPR036390">
    <property type="entry name" value="WH_DNA-bd_sf"/>
</dbReference>
<dbReference type="PRINTS" id="PR00033">
    <property type="entry name" value="HTHASNC"/>
</dbReference>
<protein>
    <submittedName>
        <fullName evidence="5">Lrp/AsnC family transcriptional regulator</fullName>
    </submittedName>
</protein>
<dbReference type="SUPFAM" id="SSF46785">
    <property type="entry name" value="Winged helix' DNA-binding domain"/>
    <property type="match status" value="1"/>
</dbReference>
<dbReference type="InterPro" id="IPR000485">
    <property type="entry name" value="AsnC-type_HTH_dom"/>
</dbReference>
<dbReference type="InterPro" id="IPR019887">
    <property type="entry name" value="Tscrpt_reg_AsnC/Lrp_C"/>
</dbReference>